<comment type="function">
    <text evidence="3">Catalyzes the phosphorylation of the 3'-hydroxyl group of dephosphocoenzyme A to form coenzyme A.</text>
</comment>
<dbReference type="PANTHER" id="PTHR10695:SF46">
    <property type="entry name" value="BIFUNCTIONAL COENZYME A SYNTHASE-RELATED"/>
    <property type="match status" value="1"/>
</dbReference>
<keyword evidence="3" id="KW-0173">Coenzyme A biosynthesis</keyword>
<dbReference type="GO" id="GO:0004140">
    <property type="term" value="F:dephospho-CoA kinase activity"/>
    <property type="evidence" value="ECO:0007669"/>
    <property type="project" value="UniProtKB-UniRule"/>
</dbReference>
<dbReference type="RefSeq" id="WP_316432182.1">
    <property type="nucleotide sequence ID" value="NZ_CP053586.1"/>
</dbReference>
<dbReference type="CDD" id="cd02022">
    <property type="entry name" value="DPCK"/>
    <property type="match status" value="1"/>
</dbReference>
<gene>
    <name evidence="3" type="primary">coaE</name>
    <name evidence="5" type="ORF">HJG54_26275</name>
</gene>
<evidence type="ECO:0000256" key="1">
    <source>
        <dbReference type="ARBA" id="ARBA00022741"/>
    </source>
</evidence>
<accession>A0AA96WIY2</accession>
<dbReference type="AlphaFoldDB" id="A0AA96WIY2"/>
<comment type="catalytic activity">
    <reaction evidence="3">
        <text>3'-dephospho-CoA + ATP = ADP + CoA + H(+)</text>
        <dbReference type="Rhea" id="RHEA:18245"/>
        <dbReference type="ChEBI" id="CHEBI:15378"/>
        <dbReference type="ChEBI" id="CHEBI:30616"/>
        <dbReference type="ChEBI" id="CHEBI:57287"/>
        <dbReference type="ChEBI" id="CHEBI:57328"/>
        <dbReference type="ChEBI" id="CHEBI:456216"/>
        <dbReference type="EC" id="2.7.1.24"/>
    </reaction>
</comment>
<reference evidence="5" key="1">
    <citation type="submission" date="2020-05" db="EMBL/GenBank/DDBJ databases">
        <authorList>
            <person name="Zhu T."/>
            <person name="Keshari N."/>
            <person name="Lu X."/>
        </authorList>
    </citation>
    <scope>NUCLEOTIDE SEQUENCE</scope>
    <source>
        <strain evidence="5">NK1-12</strain>
    </source>
</reference>
<evidence type="ECO:0000256" key="3">
    <source>
        <dbReference type="HAMAP-Rule" id="MF_00376"/>
    </source>
</evidence>
<dbReference type="Gene3D" id="3.40.50.300">
    <property type="entry name" value="P-loop containing nucleotide triphosphate hydrolases"/>
    <property type="match status" value="1"/>
</dbReference>
<keyword evidence="3 5" id="KW-0418">Kinase</keyword>
<dbReference type="PROSITE" id="PS51219">
    <property type="entry name" value="DPCK"/>
    <property type="match status" value="1"/>
</dbReference>
<dbReference type="EMBL" id="CP053586">
    <property type="protein sequence ID" value="WNZ25989.1"/>
    <property type="molecule type" value="Genomic_DNA"/>
</dbReference>
<dbReference type="EC" id="2.7.1.24" evidence="3 4"/>
<evidence type="ECO:0000313" key="5">
    <source>
        <dbReference type="EMBL" id="WNZ25989.1"/>
    </source>
</evidence>
<dbReference type="PANTHER" id="PTHR10695">
    <property type="entry name" value="DEPHOSPHO-COA KINASE-RELATED"/>
    <property type="match status" value="1"/>
</dbReference>
<keyword evidence="2 3" id="KW-0067">ATP-binding</keyword>
<dbReference type="GO" id="GO:0005524">
    <property type="term" value="F:ATP binding"/>
    <property type="evidence" value="ECO:0007669"/>
    <property type="project" value="UniProtKB-UniRule"/>
</dbReference>
<keyword evidence="3" id="KW-0963">Cytoplasm</keyword>
<comment type="similarity">
    <text evidence="3">Belongs to the CoaE family.</text>
</comment>
<dbReference type="Pfam" id="PF01121">
    <property type="entry name" value="CoaE"/>
    <property type="match status" value="1"/>
</dbReference>
<proteinExistence type="inferred from homology"/>
<dbReference type="InterPro" id="IPR001977">
    <property type="entry name" value="Depp_CoAkinase"/>
</dbReference>
<dbReference type="SUPFAM" id="SSF52540">
    <property type="entry name" value="P-loop containing nucleoside triphosphate hydrolases"/>
    <property type="match status" value="1"/>
</dbReference>
<keyword evidence="1 3" id="KW-0547">Nucleotide-binding</keyword>
<evidence type="ECO:0000256" key="4">
    <source>
        <dbReference type="NCBIfam" id="TIGR00152"/>
    </source>
</evidence>
<dbReference type="HAMAP" id="MF_00376">
    <property type="entry name" value="Dephospho_CoA_kinase"/>
    <property type="match status" value="1"/>
</dbReference>
<dbReference type="InterPro" id="IPR027417">
    <property type="entry name" value="P-loop_NTPase"/>
</dbReference>
<dbReference type="GO" id="GO:0015937">
    <property type="term" value="P:coenzyme A biosynthetic process"/>
    <property type="evidence" value="ECO:0007669"/>
    <property type="project" value="UniProtKB-UniRule"/>
</dbReference>
<sequence>MRIIGLTGGVGMGKTTVSEYLKTRYKLPILDADVYARAAVEPDSPILSRLAERYGPEILLPTGALNRSRLGDILFNDAAERRWIEQQIHPYVRHQMTTDLHRLVDQGCPTVVLVIPLLFEAGLTDLVTEIWVVSASQQQQIERLKQRDRLNLNQIQARIASQMPITAKIAEADVVLDNSSSSEALFQQVDQALMGRD</sequence>
<organism evidence="5">
    <name type="scientific">Leptolyngbya sp. NK1-12</name>
    <dbReference type="NCBI Taxonomy" id="2547451"/>
    <lineage>
        <taxon>Bacteria</taxon>
        <taxon>Bacillati</taxon>
        <taxon>Cyanobacteriota</taxon>
        <taxon>Cyanophyceae</taxon>
        <taxon>Leptolyngbyales</taxon>
        <taxon>Leptolyngbyaceae</taxon>
        <taxon>Leptolyngbya group</taxon>
        <taxon>Leptolyngbya</taxon>
    </lineage>
</organism>
<keyword evidence="3 5" id="KW-0808">Transferase</keyword>
<comment type="pathway">
    <text evidence="3">Cofactor biosynthesis; coenzyme A biosynthesis; CoA from (R)-pantothenate: step 5/5.</text>
</comment>
<evidence type="ECO:0000256" key="2">
    <source>
        <dbReference type="ARBA" id="ARBA00022840"/>
    </source>
</evidence>
<feature type="binding site" evidence="3">
    <location>
        <begin position="11"/>
        <end position="16"/>
    </location>
    <ligand>
        <name>ATP</name>
        <dbReference type="ChEBI" id="CHEBI:30616"/>
    </ligand>
</feature>
<protein>
    <recommendedName>
        <fullName evidence="3 4">Dephospho-CoA kinase</fullName>
        <ecNumber evidence="3 4">2.7.1.24</ecNumber>
    </recommendedName>
    <alternativeName>
        <fullName evidence="3">Dephosphocoenzyme A kinase</fullName>
    </alternativeName>
</protein>
<comment type="subcellular location">
    <subcellularLocation>
        <location evidence="3">Cytoplasm</location>
    </subcellularLocation>
</comment>
<name>A0AA96WIY2_9CYAN</name>
<dbReference type="NCBIfam" id="TIGR00152">
    <property type="entry name" value="dephospho-CoA kinase"/>
    <property type="match status" value="1"/>
</dbReference>
<dbReference type="GO" id="GO:0005737">
    <property type="term" value="C:cytoplasm"/>
    <property type="evidence" value="ECO:0007669"/>
    <property type="project" value="UniProtKB-SubCell"/>
</dbReference>